<dbReference type="Proteomes" id="UP000712600">
    <property type="component" value="Unassembled WGS sequence"/>
</dbReference>
<feature type="compositionally biased region" description="Basic and acidic residues" evidence="1">
    <location>
        <begin position="252"/>
        <end position="261"/>
    </location>
</feature>
<evidence type="ECO:0000313" key="4">
    <source>
        <dbReference type="Proteomes" id="UP000712600"/>
    </source>
</evidence>
<evidence type="ECO:0000313" key="3">
    <source>
        <dbReference type="EMBL" id="KAF3526310.1"/>
    </source>
</evidence>
<reference evidence="3" key="1">
    <citation type="submission" date="2019-12" db="EMBL/GenBank/DDBJ databases">
        <title>Genome sequencing and annotation of Brassica cretica.</title>
        <authorList>
            <person name="Studholme D.J."/>
            <person name="Sarris P."/>
        </authorList>
    </citation>
    <scope>NUCLEOTIDE SEQUENCE</scope>
    <source>
        <strain evidence="3">PFS-109/04</strain>
        <tissue evidence="3">Leaf</tissue>
    </source>
</reference>
<feature type="compositionally biased region" description="Basic and acidic residues" evidence="1">
    <location>
        <begin position="179"/>
        <end position="215"/>
    </location>
</feature>
<dbReference type="InterPro" id="IPR040256">
    <property type="entry name" value="At4g02000-like"/>
</dbReference>
<accession>A0A8S9Q388</accession>
<dbReference type="EMBL" id="QGKX02001347">
    <property type="protein sequence ID" value="KAF3526310.1"/>
    <property type="molecule type" value="Genomic_DNA"/>
</dbReference>
<protein>
    <recommendedName>
        <fullName evidence="2">Zinc knuckle CX2CX4HX4C domain-containing protein</fullName>
    </recommendedName>
</protein>
<sequence>MELQDCGYQNMRAQPVAEAVCCHVAPPLGTARSALEALALLFAMQSTWSCGFLNVIFEVVCTGDRSEAHNLTSKIYLAIAKYNSVNGQPKRLRAKIQVSINVENPIKFERRVDFPNGDIGRVTLAYDGLHRFCFNCKHISHDENSCPLLSEQEREDRRQQRLEYNINNDPRPHHSPPAWRDEKREEKRQRNTQHGHKEFLKSYRSEPKHLVEDKYPQSLGRNPHKHNDVWNKIERPQKDRDSGNVPRQSSDLYRRNRDGKSSRNYGAKPKLSWRPRPNQATTYPREARSSAAKARIDSEFSNSLVDSQRTISENVMGLEPGEIQNADAEIERRCPKGKGIASESPTSKEKDFHAMSALNRLAPLSIREPTEQPLSAATWYMAP</sequence>
<feature type="region of interest" description="Disordered" evidence="1">
    <location>
        <begin position="163"/>
        <end position="294"/>
    </location>
</feature>
<gene>
    <name evidence="3" type="ORF">F2Q69_00048843</name>
</gene>
<name>A0A8S9Q388_BRACR</name>
<organism evidence="3 4">
    <name type="scientific">Brassica cretica</name>
    <name type="common">Mustard</name>
    <dbReference type="NCBI Taxonomy" id="69181"/>
    <lineage>
        <taxon>Eukaryota</taxon>
        <taxon>Viridiplantae</taxon>
        <taxon>Streptophyta</taxon>
        <taxon>Embryophyta</taxon>
        <taxon>Tracheophyta</taxon>
        <taxon>Spermatophyta</taxon>
        <taxon>Magnoliopsida</taxon>
        <taxon>eudicotyledons</taxon>
        <taxon>Gunneridae</taxon>
        <taxon>Pentapetalae</taxon>
        <taxon>rosids</taxon>
        <taxon>malvids</taxon>
        <taxon>Brassicales</taxon>
        <taxon>Brassicaceae</taxon>
        <taxon>Brassiceae</taxon>
        <taxon>Brassica</taxon>
    </lineage>
</organism>
<dbReference type="Pfam" id="PF14392">
    <property type="entry name" value="zf-CCHC_4"/>
    <property type="match status" value="1"/>
</dbReference>
<evidence type="ECO:0000259" key="2">
    <source>
        <dbReference type="Pfam" id="PF14392"/>
    </source>
</evidence>
<dbReference type="InterPro" id="IPR025836">
    <property type="entry name" value="Zn_knuckle_CX2CX4HX4C"/>
</dbReference>
<dbReference type="PANTHER" id="PTHR31286:SF182">
    <property type="entry name" value="ZINC KNUCKLE CX2CX4HX4C DOMAIN-CONTAINING PROTEIN"/>
    <property type="match status" value="1"/>
</dbReference>
<dbReference type="PANTHER" id="PTHR31286">
    <property type="entry name" value="GLYCINE-RICH CELL WALL STRUCTURAL PROTEIN 1.8-LIKE"/>
    <property type="match status" value="1"/>
</dbReference>
<feature type="compositionally biased region" description="Basic and acidic residues" evidence="1">
    <location>
        <begin position="225"/>
        <end position="242"/>
    </location>
</feature>
<proteinExistence type="predicted"/>
<evidence type="ECO:0000256" key="1">
    <source>
        <dbReference type="SAM" id="MobiDB-lite"/>
    </source>
</evidence>
<dbReference type="AlphaFoldDB" id="A0A8S9Q388"/>
<comment type="caution">
    <text evidence="3">The sequence shown here is derived from an EMBL/GenBank/DDBJ whole genome shotgun (WGS) entry which is preliminary data.</text>
</comment>
<feature type="domain" description="Zinc knuckle CX2CX4HX4C" evidence="2">
    <location>
        <begin position="101"/>
        <end position="147"/>
    </location>
</feature>